<name>A0A542E4K5_9MICO</name>
<keyword evidence="6 9" id="KW-1133">Transmembrane helix</keyword>
<dbReference type="Proteomes" id="UP000317893">
    <property type="component" value="Unassembled WGS sequence"/>
</dbReference>
<dbReference type="InterPro" id="IPR020846">
    <property type="entry name" value="MFS_dom"/>
</dbReference>
<feature type="transmembrane region" description="Helical" evidence="9">
    <location>
        <begin position="86"/>
        <end position="113"/>
    </location>
</feature>
<dbReference type="Pfam" id="PF07690">
    <property type="entry name" value="MFS_1"/>
    <property type="match status" value="1"/>
</dbReference>
<dbReference type="FunFam" id="1.20.1720.10:FF:000021">
    <property type="entry name" value="Drug resistance transporter, EmrB/QacA subfamily"/>
    <property type="match status" value="1"/>
</dbReference>
<accession>A0A542E4K5</accession>
<comment type="caution">
    <text evidence="11">The sequence shown here is derived from an EMBL/GenBank/DDBJ whole genome shotgun (WGS) entry which is preliminary data.</text>
</comment>
<feature type="transmembrane region" description="Helical" evidence="9">
    <location>
        <begin position="20"/>
        <end position="44"/>
    </location>
</feature>
<dbReference type="InterPro" id="IPR036259">
    <property type="entry name" value="MFS_trans_sf"/>
</dbReference>
<sequence>MSAPSVPARADAPTTNPWPALWALVIGFFMILVDSTIVSVATPAIMRALDTDVDTVLWVTSAYLLAYAVPLLITGRLGDRVGPKKLYLVGLAVFTAASLWCGLTGTITLLVVARVVQGLGASLMTPQTMSVITRTFPAESRGQATALWGATAGVATLVGPILGGVLTDGPGWEWIFYVNVPVGIVAFVLAARLVPDLETRSHSFDWVGVVLSAVAMFLIVFGLQEGEKYDWGTITGILSVPLLIAVGVVVLAVFVWWQSKVRTEPLVPLGLFRDRNFSVSNLAITAVGFSVTAFAFPFILYAQAVRGLSPTGSALLLVPMALLSGGLAPVVGRLTDKAHPRTLVTVGMVLCAASLVWLSREMTPTSATWQLLLPMAFFGASNAFLWAPLAATATRNLPMSAAGAGSGIYNTTRQVGAVLGSAAIAAVISARLAANLPGAGADAGQMQTTGGTSLPAAVAGPFATSMAQAILLPAAVIVLGLVAALFLTRPGFQRSGLPAGRHRVGAPQREVAEVTG</sequence>
<feature type="transmembrane region" description="Helical" evidence="9">
    <location>
        <begin position="278"/>
        <end position="300"/>
    </location>
</feature>
<feature type="transmembrane region" description="Helical" evidence="9">
    <location>
        <begin position="236"/>
        <end position="257"/>
    </location>
</feature>
<keyword evidence="12" id="KW-1185">Reference proteome</keyword>
<comment type="similarity">
    <text evidence="2">Belongs to the major facilitator superfamily. EmrB family.</text>
</comment>
<dbReference type="Gene3D" id="1.20.1720.10">
    <property type="entry name" value="Multidrug resistance protein D"/>
    <property type="match status" value="1"/>
</dbReference>
<feature type="transmembrane region" description="Helical" evidence="9">
    <location>
        <begin position="174"/>
        <end position="194"/>
    </location>
</feature>
<evidence type="ECO:0000256" key="8">
    <source>
        <dbReference type="SAM" id="MobiDB-lite"/>
    </source>
</evidence>
<evidence type="ECO:0000256" key="2">
    <source>
        <dbReference type="ARBA" id="ARBA00008537"/>
    </source>
</evidence>
<dbReference type="PROSITE" id="PS50850">
    <property type="entry name" value="MFS"/>
    <property type="match status" value="1"/>
</dbReference>
<feature type="transmembrane region" description="Helical" evidence="9">
    <location>
        <begin position="371"/>
        <end position="394"/>
    </location>
</feature>
<dbReference type="NCBIfam" id="TIGR00711">
    <property type="entry name" value="efflux_EmrB"/>
    <property type="match status" value="1"/>
</dbReference>
<organism evidence="11 12">
    <name type="scientific">Lapillicoccus jejuensis</name>
    <dbReference type="NCBI Taxonomy" id="402171"/>
    <lineage>
        <taxon>Bacteria</taxon>
        <taxon>Bacillati</taxon>
        <taxon>Actinomycetota</taxon>
        <taxon>Actinomycetes</taxon>
        <taxon>Micrococcales</taxon>
        <taxon>Intrasporangiaceae</taxon>
        <taxon>Lapillicoccus</taxon>
    </lineage>
</organism>
<dbReference type="AlphaFoldDB" id="A0A542E4K5"/>
<feature type="domain" description="Major facilitator superfamily (MFS) profile" evidence="10">
    <location>
        <begin position="20"/>
        <end position="492"/>
    </location>
</feature>
<evidence type="ECO:0000256" key="4">
    <source>
        <dbReference type="ARBA" id="ARBA00022475"/>
    </source>
</evidence>
<dbReference type="RefSeq" id="WP_141849479.1">
    <property type="nucleotide sequence ID" value="NZ_BAAAPR010000022.1"/>
</dbReference>
<dbReference type="PANTHER" id="PTHR42718">
    <property type="entry name" value="MAJOR FACILITATOR SUPERFAMILY MULTIDRUG TRANSPORTER MFSC"/>
    <property type="match status" value="1"/>
</dbReference>
<evidence type="ECO:0000313" key="12">
    <source>
        <dbReference type="Proteomes" id="UP000317893"/>
    </source>
</evidence>
<dbReference type="EMBL" id="VFMN01000001">
    <property type="protein sequence ID" value="TQJ10219.1"/>
    <property type="molecule type" value="Genomic_DNA"/>
</dbReference>
<gene>
    <name evidence="11" type="ORF">FB458_3338</name>
</gene>
<feature type="transmembrane region" description="Helical" evidence="9">
    <location>
        <begin position="56"/>
        <end position="74"/>
    </location>
</feature>
<keyword evidence="5 9" id="KW-0812">Transmembrane</keyword>
<dbReference type="InterPro" id="IPR011701">
    <property type="entry name" value="MFS"/>
</dbReference>
<feature type="transmembrane region" description="Helical" evidence="9">
    <location>
        <begin position="466"/>
        <end position="487"/>
    </location>
</feature>
<dbReference type="PANTHER" id="PTHR42718:SF42">
    <property type="entry name" value="EXPORT PROTEIN"/>
    <property type="match status" value="1"/>
</dbReference>
<dbReference type="GO" id="GO:0005886">
    <property type="term" value="C:plasma membrane"/>
    <property type="evidence" value="ECO:0007669"/>
    <property type="project" value="UniProtKB-SubCell"/>
</dbReference>
<evidence type="ECO:0000256" key="5">
    <source>
        <dbReference type="ARBA" id="ARBA00022692"/>
    </source>
</evidence>
<keyword evidence="4" id="KW-1003">Cell membrane</keyword>
<feature type="transmembrane region" description="Helical" evidence="9">
    <location>
        <begin position="206"/>
        <end position="224"/>
    </location>
</feature>
<evidence type="ECO:0000259" key="10">
    <source>
        <dbReference type="PROSITE" id="PS50850"/>
    </source>
</evidence>
<keyword evidence="7 9" id="KW-0472">Membrane</keyword>
<evidence type="ECO:0000256" key="3">
    <source>
        <dbReference type="ARBA" id="ARBA00022448"/>
    </source>
</evidence>
<dbReference type="SUPFAM" id="SSF103473">
    <property type="entry name" value="MFS general substrate transporter"/>
    <property type="match status" value="1"/>
</dbReference>
<dbReference type="PRINTS" id="PR01036">
    <property type="entry name" value="TCRTETB"/>
</dbReference>
<evidence type="ECO:0000256" key="6">
    <source>
        <dbReference type="ARBA" id="ARBA00022989"/>
    </source>
</evidence>
<feature type="region of interest" description="Disordered" evidence="8">
    <location>
        <begin position="497"/>
        <end position="516"/>
    </location>
</feature>
<dbReference type="GO" id="GO:0022857">
    <property type="term" value="F:transmembrane transporter activity"/>
    <property type="evidence" value="ECO:0007669"/>
    <property type="project" value="InterPro"/>
</dbReference>
<protein>
    <submittedName>
        <fullName evidence="11">EmrB/QacA subfamily drug resistance transporter</fullName>
    </submittedName>
</protein>
<feature type="transmembrane region" description="Helical" evidence="9">
    <location>
        <begin position="144"/>
        <end position="162"/>
    </location>
</feature>
<dbReference type="CDD" id="cd17503">
    <property type="entry name" value="MFS_LmrB_MDR_like"/>
    <property type="match status" value="1"/>
</dbReference>
<keyword evidence="3" id="KW-0813">Transport</keyword>
<feature type="transmembrane region" description="Helical" evidence="9">
    <location>
        <begin position="343"/>
        <end position="359"/>
    </location>
</feature>
<proteinExistence type="inferred from homology"/>
<dbReference type="InterPro" id="IPR004638">
    <property type="entry name" value="EmrB-like"/>
</dbReference>
<feature type="transmembrane region" description="Helical" evidence="9">
    <location>
        <begin position="312"/>
        <end position="331"/>
    </location>
</feature>
<evidence type="ECO:0000313" key="11">
    <source>
        <dbReference type="EMBL" id="TQJ10219.1"/>
    </source>
</evidence>
<dbReference type="OrthoDB" id="7375466at2"/>
<evidence type="ECO:0000256" key="9">
    <source>
        <dbReference type="SAM" id="Phobius"/>
    </source>
</evidence>
<evidence type="ECO:0000256" key="7">
    <source>
        <dbReference type="ARBA" id="ARBA00023136"/>
    </source>
</evidence>
<reference evidence="11 12" key="1">
    <citation type="submission" date="2019-06" db="EMBL/GenBank/DDBJ databases">
        <title>Sequencing the genomes of 1000 actinobacteria strains.</title>
        <authorList>
            <person name="Klenk H.-P."/>
        </authorList>
    </citation>
    <scope>NUCLEOTIDE SEQUENCE [LARGE SCALE GENOMIC DNA]</scope>
    <source>
        <strain evidence="11 12">DSM 18607</strain>
    </source>
</reference>
<evidence type="ECO:0000256" key="1">
    <source>
        <dbReference type="ARBA" id="ARBA00004651"/>
    </source>
</evidence>
<feature type="transmembrane region" description="Helical" evidence="9">
    <location>
        <begin position="415"/>
        <end position="434"/>
    </location>
</feature>
<comment type="subcellular location">
    <subcellularLocation>
        <location evidence="1">Cell membrane</location>
        <topology evidence="1">Multi-pass membrane protein</topology>
    </subcellularLocation>
</comment>
<dbReference type="Gene3D" id="1.20.1250.20">
    <property type="entry name" value="MFS general substrate transporter like domains"/>
    <property type="match status" value="1"/>
</dbReference>